<dbReference type="Gene3D" id="1.20.1740.10">
    <property type="entry name" value="Amino acid/polyamine transporter I"/>
    <property type="match status" value="1"/>
</dbReference>
<name>A0ABX2NFK0_9BURK</name>
<evidence type="ECO:0000313" key="7">
    <source>
        <dbReference type="Proteomes" id="UP000821598"/>
    </source>
</evidence>
<evidence type="ECO:0000256" key="4">
    <source>
        <dbReference type="ARBA" id="ARBA00023136"/>
    </source>
</evidence>
<dbReference type="InterPro" id="IPR053153">
    <property type="entry name" value="APC_K+_Transporter"/>
</dbReference>
<keyword evidence="2 5" id="KW-0812">Transmembrane</keyword>
<feature type="transmembrane region" description="Helical" evidence="5">
    <location>
        <begin position="64"/>
        <end position="84"/>
    </location>
</feature>
<dbReference type="PANTHER" id="PTHR47704:SF1">
    <property type="entry name" value="POTASSIUM TRANSPORTER KIMA"/>
    <property type="match status" value="1"/>
</dbReference>
<gene>
    <name evidence="6" type="ORF">FSB64_04760</name>
</gene>
<proteinExistence type="predicted"/>
<dbReference type="PANTHER" id="PTHR47704">
    <property type="entry name" value="POTASSIUM TRANSPORTER KIMA"/>
    <property type="match status" value="1"/>
</dbReference>
<keyword evidence="3 5" id="KW-1133">Transmembrane helix</keyword>
<comment type="caution">
    <text evidence="6">The sequence shown here is derived from an EMBL/GenBank/DDBJ whole genome shotgun (WGS) entry which is preliminary data.</text>
</comment>
<evidence type="ECO:0000256" key="5">
    <source>
        <dbReference type="SAM" id="Phobius"/>
    </source>
</evidence>
<feature type="transmembrane region" description="Helical" evidence="5">
    <location>
        <begin position="145"/>
        <end position="166"/>
    </location>
</feature>
<dbReference type="Proteomes" id="UP000821598">
    <property type="component" value="Unassembled WGS sequence"/>
</dbReference>
<organism evidence="6 7">
    <name type="scientific">Paraburkholderia youngii</name>
    <dbReference type="NCBI Taxonomy" id="2782701"/>
    <lineage>
        <taxon>Bacteria</taxon>
        <taxon>Pseudomonadati</taxon>
        <taxon>Pseudomonadota</taxon>
        <taxon>Betaproteobacteria</taxon>
        <taxon>Burkholderiales</taxon>
        <taxon>Burkholderiaceae</taxon>
        <taxon>Paraburkholderia</taxon>
    </lineage>
</organism>
<evidence type="ECO:0000256" key="1">
    <source>
        <dbReference type="ARBA" id="ARBA00004141"/>
    </source>
</evidence>
<dbReference type="Pfam" id="PF13520">
    <property type="entry name" value="AA_permease_2"/>
    <property type="match status" value="1"/>
</dbReference>
<reference evidence="6 7" key="1">
    <citation type="submission" date="2019-08" db="EMBL/GenBank/DDBJ databases">
        <title>Paraburkholderia simonii sp. nov. and P. youngii sp. nov. Brazilian and Mexican Mimosa-associated rhizobia.</title>
        <authorList>
            <person name="Mavima L."/>
            <person name="Beukes C.W."/>
            <person name="Palmer M."/>
            <person name="De Meyer S.E."/>
            <person name="James E.K."/>
            <person name="Maluk M."/>
            <person name="Avontuur J.R."/>
            <person name="Chan W.Y."/>
            <person name="Venter S.N."/>
            <person name="Steenkamp E.T."/>
        </authorList>
    </citation>
    <scope>NUCLEOTIDE SEQUENCE [LARGE SCALE GENOMIC DNA]</scope>
    <source>
        <strain evidence="6 7">JPY454</strain>
    </source>
</reference>
<evidence type="ECO:0000313" key="6">
    <source>
        <dbReference type="EMBL" id="NVI03130.1"/>
    </source>
</evidence>
<dbReference type="EMBL" id="VOMC01000004">
    <property type="protein sequence ID" value="NVI03130.1"/>
    <property type="molecule type" value="Genomic_DNA"/>
</dbReference>
<dbReference type="InterPro" id="IPR002293">
    <property type="entry name" value="AA/rel_permease1"/>
</dbReference>
<feature type="transmembrane region" description="Helical" evidence="5">
    <location>
        <begin position="191"/>
        <end position="211"/>
    </location>
</feature>
<evidence type="ECO:0000256" key="3">
    <source>
        <dbReference type="ARBA" id="ARBA00022989"/>
    </source>
</evidence>
<keyword evidence="4 5" id="KW-0472">Membrane</keyword>
<sequence length="296" mass="31626">MQSVPGGRWDGKLKRLWVGGRLRQAARNCQGRNGGWQLVFNMKQFSRWLTGRPRDAADPAARRGLLLTTVLASAGLGANGLSSACYGPEKAFLALGDHPELGPILALAAVATLAVLALAYTQIIELFPSGGGNYKIVSQLLGPRMGMIAGAALLVDYMLTIAVSLASGTDALFSLFPSGAQAHKLAVEADLILLLITLNIHGVSAAIRFLLPIRDAQTSATARRDTCTYARRAQACRRTGRRNRDVAGRAGRPNADCLCAHAQRVEACRGNGRVAWLARLARMVHGCARNPRRSGH</sequence>
<evidence type="ECO:0000256" key="2">
    <source>
        <dbReference type="ARBA" id="ARBA00022692"/>
    </source>
</evidence>
<feature type="transmembrane region" description="Helical" evidence="5">
    <location>
        <begin position="104"/>
        <end position="124"/>
    </location>
</feature>
<protein>
    <submittedName>
        <fullName evidence="6">APC family permease</fullName>
    </submittedName>
</protein>
<keyword evidence="7" id="KW-1185">Reference proteome</keyword>
<comment type="subcellular location">
    <subcellularLocation>
        <location evidence="1">Membrane</location>
        <topology evidence="1">Multi-pass membrane protein</topology>
    </subcellularLocation>
</comment>
<accession>A0ABX2NFK0</accession>